<proteinExistence type="predicted"/>
<gene>
    <name evidence="1" type="ORF">ABAZ39_07365</name>
</gene>
<name>A0A060DLE0_9PROT</name>
<dbReference type="Proteomes" id="UP000027186">
    <property type="component" value="Chromosome"/>
</dbReference>
<evidence type="ECO:0000313" key="1">
    <source>
        <dbReference type="EMBL" id="AIB11818.1"/>
    </source>
</evidence>
<dbReference type="EMBL" id="CP007793">
    <property type="protein sequence ID" value="AIB11818.1"/>
    <property type="molecule type" value="Genomic_DNA"/>
</dbReference>
<dbReference type="RefSeq" id="WP_038528027.1">
    <property type="nucleotide sequence ID" value="NZ_CP007793.1"/>
</dbReference>
<dbReference type="KEGG" id="abq:ABAZ39_07365"/>
<accession>A0A060DLE0</accession>
<dbReference type="AlphaFoldDB" id="A0A060DLE0"/>
<reference evidence="1 2" key="1">
    <citation type="journal article" date="2014" name="Genome Announc.">
        <title>Complete Genome Sequence of the Model Rhizosphere Strain Azospirillum brasilense Az39, Successfully Applied in Agriculture.</title>
        <authorList>
            <person name="Rivera D."/>
            <person name="Revale S."/>
            <person name="Molina R."/>
            <person name="Gualpa J."/>
            <person name="Puente M."/>
            <person name="Maroniche G."/>
            <person name="Paris G."/>
            <person name="Baker D."/>
            <person name="Clavijo B."/>
            <person name="McLay K."/>
            <person name="Spaepen S."/>
            <person name="Perticari A."/>
            <person name="Vazquez M."/>
            <person name="Wisniewski-Dye F."/>
            <person name="Watkins C."/>
            <person name="Martinez-Abarca F."/>
            <person name="Vanderleyden J."/>
            <person name="Cassan F."/>
        </authorList>
    </citation>
    <scope>NUCLEOTIDE SEQUENCE [LARGE SCALE GENOMIC DNA]</scope>
    <source>
        <strain evidence="1 2">Az39</strain>
    </source>
</reference>
<sequence>MTDTEWTLWSERRPEDTKALYRWRIPARMICGMMLRPEWSAKLQYCGMGYGPSEWWPEYSRWDGYVRSVPDGMEWRLAREGEDAESISWGGLDLLPCPHTGGALKVTYRGRWLHAGPWDAESLSIRAWMVNSCGWADANKMVANWNRRPETPAADQTEAIAQALEGEAARLKDEAMGIHNSFMRDATEREAAAFFRAAGIARIATPSA</sequence>
<evidence type="ECO:0000313" key="2">
    <source>
        <dbReference type="Proteomes" id="UP000027186"/>
    </source>
</evidence>
<protein>
    <submittedName>
        <fullName evidence="1">Uncharacterized protein</fullName>
    </submittedName>
</protein>
<organism evidence="1 2">
    <name type="scientific">Azospirillum argentinense</name>
    <dbReference type="NCBI Taxonomy" id="2970906"/>
    <lineage>
        <taxon>Bacteria</taxon>
        <taxon>Pseudomonadati</taxon>
        <taxon>Pseudomonadota</taxon>
        <taxon>Alphaproteobacteria</taxon>
        <taxon>Rhodospirillales</taxon>
        <taxon>Azospirillaceae</taxon>
        <taxon>Azospirillum</taxon>
    </lineage>
</organism>